<proteinExistence type="predicted"/>
<dbReference type="AlphaFoldDB" id="A0AAQ3L372"/>
<dbReference type="PANTHER" id="PTHR35696:SF1">
    <property type="entry name" value="ELECTRON CARRIER_IRON ION-BINDING PROTEIN"/>
    <property type="match status" value="1"/>
</dbReference>
<feature type="coiled-coil region" evidence="1">
    <location>
        <begin position="224"/>
        <end position="251"/>
    </location>
</feature>
<dbReference type="EMBL" id="CP136898">
    <property type="protein sequence ID" value="WOL19555.1"/>
    <property type="molecule type" value="Genomic_DNA"/>
</dbReference>
<evidence type="ECO:0000313" key="2">
    <source>
        <dbReference type="EMBL" id="WOL19555.1"/>
    </source>
</evidence>
<keyword evidence="1" id="KW-0175">Coiled coil</keyword>
<name>A0AAQ3L372_9LILI</name>
<protein>
    <submittedName>
        <fullName evidence="2">Uncharacterized protein</fullName>
    </submittedName>
</protein>
<organism evidence="2 3">
    <name type="scientific">Canna indica</name>
    <name type="common">Indian-shot</name>
    <dbReference type="NCBI Taxonomy" id="4628"/>
    <lineage>
        <taxon>Eukaryota</taxon>
        <taxon>Viridiplantae</taxon>
        <taxon>Streptophyta</taxon>
        <taxon>Embryophyta</taxon>
        <taxon>Tracheophyta</taxon>
        <taxon>Spermatophyta</taxon>
        <taxon>Magnoliopsida</taxon>
        <taxon>Liliopsida</taxon>
        <taxon>Zingiberales</taxon>
        <taxon>Cannaceae</taxon>
        <taxon>Canna</taxon>
    </lineage>
</organism>
<evidence type="ECO:0000313" key="3">
    <source>
        <dbReference type="Proteomes" id="UP001327560"/>
    </source>
</evidence>
<dbReference type="Proteomes" id="UP001327560">
    <property type="component" value="Chromosome 9"/>
</dbReference>
<accession>A0AAQ3L372</accession>
<sequence>MIIDTMNCCCSELCPLEDTINMASSSPVSGSKIGDSITAIAAINGNSTPQRPGAFEMPRPSQRGLNKPKCIKCGNVARSRCPFQSCKSCCAKAENPCHIHVLKQNGTLPDKPPPSSTTLLEQPSIDVSSTGSSWRLNSLRQLSTNVANILRTKNHPTKKDAADINRWRFMKLREHVEQDIEAANEAFDRYTENVNLLEETFSTMDGTEPGNQTEFAAWSSEKLVSEIKMKLKANSEKADSLRERMRDTINQNLNELKKGEFACEDCPTYDDDLDDDCKDFTRSKKVMKSRYERNATMNDMINKLNTARNEEDLKSCLDMKQQLLHGMNTVADPSNSMKIDNQLMPKQESKCEMVMSCHPLPKLWTAAHVDENTIENINIQFSSLSQIAQL</sequence>
<gene>
    <name evidence="2" type="ORF">Cni_G28357</name>
</gene>
<keyword evidence="3" id="KW-1185">Reference proteome</keyword>
<reference evidence="2 3" key="1">
    <citation type="submission" date="2023-10" db="EMBL/GenBank/DDBJ databases">
        <title>Chromosome-scale genome assembly provides insights into flower coloration mechanisms of Canna indica.</title>
        <authorList>
            <person name="Li C."/>
        </authorList>
    </citation>
    <scope>NUCLEOTIDE SEQUENCE [LARGE SCALE GENOMIC DNA]</scope>
    <source>
        <tissue evidence="2">Flower</tissue>
    </source>
</reference>
<dbReference type="PANTHER" id="PTHR35696">
    <property type="entry name" value="ELECTRON CARRIER/IRON ION-BINDING PROTEIN"/>
    <property type="match status" value="1"/>
</dbReference>
<feature type="coiled-coil region" evidence="1">
    <location>
        <begin position="173"/>
        <end position="200"/>
    </location>
</feature>
<evidence type="ECO:0000256" key="1">
    <source>
        <dbReference type="SAM" id="Coils"/>
    </source>
</evidence>